<dbReference type="AlphaFoldDB" id="A0A0E9LT70"/>
<sequence>MLIQTISFVKFLYQHYLIFKLLGLSDFTILPERPPYTAQIYYKSAKTSAFTIQKLFLNSHIHTQI</sequence>
<dbReference type="EMBL" id="BAZW01000001">
    <property type="protein sequence ID" value="GAO28045.1"/>
    <property type="molecule type" value="Genomic_DNA"/>
</dbReference>
<gene>
    <name evidence="1" type="ORF">JCM15548_102</name>
</gene>
<dbReference type="Proteomes" id="UP000032900">
    <property type="component" value="Unassembled WGS sequence"/>
</dbReference>
<comment type="caution">
    <text evidence="1">The sequence shown here is derived from an EMBL/GenBank/DDBJ whole genome shotgun (WGS) entry which is preliminary data.</text>
</comment>
<name>A0A0E9LT70_9BACT</name>
<accession>A0A0E9LT70</accession>
<keyword evidence="2" id="KW-1185">Reference proteome</keyword>
<proteinExistence type="predicted"/>
<dbReference type="STRING" id="1236989.JCM15548_102"/>
<reference evidence="1 2" key="1">
    <citation type="journal article" date="2015" name="Microbes Environ.">
        <title>Distribution and evolution of nitrogen fixation genes in the phylum bacteroidetes.</title>
        <authorList>
            <person name="Inoue J."/>
            <person name="Oshima K."/>
            <person name="Suda W."/>
            <person name="Sakamoto M."/>
            <person name="Iino T."/>
            <person name="Noda S."/>
            <person name="Hongoh Y."/>
            <person name="Hattori M."/>
            <person name="Ohkuma M."/>
        </authorList>
    </citation>
    <scope>NUCLEOTIDE SEQUENCE [LARGE SCALE GENOMIC DNA]</scope>
    <source>
        <strain evidence="1">JCM 15548</strain>
    </source>
</reference>
<protein>
    <submittedName>
        <fullName evidence="1">Uncharacterized protein</fullName>
    </submittedName>
</protein>
<evidence type="ECO:0000313" key="2">
    <source>
        <dbReference type="Proteomes" id="UP000032900"/>
    </source>
</evidence>
<organism evidence="1 2">
    <name type="scientific">Geofilum rubicundum JCM 15548</name>
    <dbReference type="NCBI Taxonomy" id="1236989"/>
    <lineage>
        <taxon>Bacteria</taxon>
        <taxon>Pseudomonadati</taxon>
        <taxon>Bacteroidota</taxon>
        <taxon>Bacteroidia</taxon>
        <taxon>Marinilabiliales</taxon>
        <taxon>Marinilabiliaceae</taxon>
        <taxon>Geofilum</taxon>
    </lineage>
</organism>
<evidence type="ECO:0000313" key="1">
    <source>
        <dbReference type="EMBL" id="GAO28045.1"/>
    </source>
</evidence>